<keyword evidence="2" id="KW-1185">Reference proteome</keyword>
<dbReference type="Proteomes" id="UP000254082">
    <property type="component" value="Unassembled WGS sequence"/>
</dbReference>
<dbReference type="EMBL" id="UHFA01000002">
    <property type="protein sequence ID" value="SUN36253.1"/>
    <property type="molecule type" value="Genomic_DNA"/>
</dbReference>
<name>A0A380JE39_STRDO</name>
<sequence>MSHLKWFSGSKERRTLALEIFDTLIAEVAKMPDSQELQRLCMSYRHELDQWSTPIPAILLRFNLELSKLLRENQLELPLKVQEELAELRKLSYIRYGH</sequence>
<dbReference type="Gene3D" id="1.20.1440.140">
    <property type="match status" value="1"/>
</dbReference>
<proteinExistence type="predicted"/>
<evidence type="ECO:0000313" key="2">
    <source>
        <dbReference type="Proteomes" id="UP000254082"/>
    </source>
</evidence>
<gene>
    <name evidence="1" type="ORF">NCTC11391_01298</name>
</gene>
<organism evidence="1 2">
    <name type="scientific">Streptococcus downei MFe28</name>
    <dbReference type="NCBI Taxonomy" id="764290"/>
    <lineage>
        <taxon>Bacteria</taxon>
        <taxon>Bacillati</taxon>
        <taxon>Bacillota</taxon>
        <taxon>Bacilli</taxon>
        <taxon>Lactobacillales</taxon>
        <taxon>Streptococcaceae</taxon>
        <taxon>Streptococcus</taxon>
    </lineage>
</organism>
<dbReference type="RefSeq" id="WP_019771639.1">
    <property type="nucleotide sequence ID" value="NZ_UHFA01000002.1"/>
</dbReference>
<dbReference type="OrthoDB" id="2135506at2"/>
<evidence type="ECO:0000313" key="1">
    <source>
        <dbReference type="EMBL" id="SUN36253.1"/>
    </source>
</evidence>
<dbReference type="AlphaFoldDB" id="A0A380JE39"/>
<reference evidence="1 2" key="1">
    <citation type="submission" date="2018-06" db="EMBL/GenBank/DDBJ databases">
        <authorList>
            <consortium name="Pathogen Informatics"/>
            <person name="Doyle S."/>
        </authorList>
    </citation>
    <scope>NUCLEOTIDE SEQUENCE [LARGE SCALE GENOMIC DNA]</scope>
    <source>
        <strain evidence="2">NCTC 11391</strain>
    </source>
</reference>
<dbReference type="InterPro" id="IPR053739">
    <property type="entry name" value="Bact_Immunity_Domain_sf"/>
</dbReference>
<accession>A0A380JE39</accession>
<protein>
    <submittedName>
        <fullName evidence="1">Xre-like reg</fullName>
    </submittedName>
</protein>